<feature type="region of interest" description="Disordered" evidence="9">
    <location>
        <begin position="582"/>
        <end position="606"/>
    </location>
</feature>
<feature type="region of interest" description="Disordered" evidence="9">
    <location>
        <begin position="141"/>
        <end position="214"/>
    </location>
</feature>
<evidence type="ECO:0000256" key="7">
    <source>
        <dbReference type="ARBA" id="ARBA00023157"/>
    </source>
</evidence>
<feature type="region of interest" description="Disordered" evidence="9">
    <location>
        <begin position="260"/>
        <end position="316"/>
    </location>
</feature>
<protein>
    <recommendedName>
        <fullName evidence="11">CFEM domain-containing protein</fullName>
    </recommendedName>
</protein>
<dbReference type="GO" id="GO:0005576">
    <property type="term" value="C:extracellular region"/>
    <property type="evidence" value="ECO:0007669"/>
    <property type="project" value="UniProtKB-SubCell"/>
</dbReference>
<evidence type="ECO:0000256" key="1">
    <source>
        <dbReference type="ARBA" id="ARBA00004589"/>
    </source>
</evidence>
<evidence type="ECO:0000256" key="8">
    <source>
        <dbReference type="ARBA" id="ARBA00023288"/>
    </source>
</evidence>
<evidence type="ECO:0000256" key="6">
    <source>
        <dbReference type="ARBA" id="ARBA00022729"/>
    </source>
</evidence>
<feature type="compositionally biased region" description="Low complexity" evidence="9">
    <location>
        <begin position="141"/>
        <end position="159"/>
    </location>
</feature>
<evidence type="ECO:0000256" key="9">
    <source>
        <dbReference type="SAM" id="MobiDB-lite"/>
    </source>
</evidence>
<gene>
    <name evidence="12" type="ORF">BDW47DRAFT_131332</name>
</gene>
<feature type="compositionally biased region" description="Polar residues" evidence="9">
    <location>
        <begin position="160"/>
        <end position="214"/>
    </location>
</feature>
<name>A0A2I2FD64_ASPCN</name>
<dbReference type="GO" id="GO:0098552">
    <property type="term" value="C:side of membrane"/>
    <property type="evidence" value="ECO:0007669"/>
    <property type="project" value="UniProtKB-KW"/>
</dbReference>
<dbReference type="RefSeq" id="XP_024672541.1">
    <property type="nucleotide sequence ID" value="XM_024817288.1"/>
</dbReference>
<feature type="transmembrane region" description="Helical" evidence="10">
    <location>
        <begin position="222"/>
        <end position="245"/>
    </location>
</feature>
<organism evidence="12 13">
    <name type="scientific">Aspergillus candidus</name>
    <dbReference type="NCBI Taxonomy" id="41067"/>
    <lineage>
        <taxon>Eukaryota</taxon>
        <taxon>Fungi</taxon>
        <taxon>Dikarya</taxon>
        <taxon>Ascomycota</taxon>
        <taxon>Pezizomycotina</taxon>
        <taxon>Eurotiomycetes</taxon>
        <taxon>Eurotiomycetidae</taxon>
        <taxon>Eurotiales</taxon>
        <taxon>Aspergillaceae</taxon>
        <taxon>Aspergillus</taxon>
        <taxon>Aspergillus subgen. Circumdati</taxon>
    </lineage>
</organism>
<keyword evidence="13" id="KW-1185">Reference proteome</keyword>
<sequence>MRRFCFNLLRRNMLLPDMYWVVIAVLSLIPLCLARPGQIVQSTASKPTYFETIPNCALQCVEAFIASDYQKSDCPGAWDLGCLCRAKTVSGYTLGEAALRCGLSTCSMEVVLGSKVYSLCDSITGALPRTHATITATVVSTISSDPSPPTSIISGSTSTLNPETETPGQGITTTNNVPTASVTSFQSPVSASNTQEDPSSTTSDQPASDTAPPSSNHLNAGAVIGVSVASGVSGFFIIGVVLFFCCRKYRRRNQQPKDRDFFEIGGVMSEPPDFSLPPRRPSPTPRGPTPMADAGDTNSDTVRLVSPSPPESADHNPAVIVTRADDDDGNHHRRSCHQGRIGFAYSSTSDLGASPTQSSPRTASDLLPDKPAYGLCPEPLRWSQQKHLNPATGETMFEEEDTSSRGVVGGLYQYPNFPGTAGRYRNGGRPRYGRPPMMGLPANPRAMLYGFGKSHNGMVTPRGWDPRKKPVYANAGEKIQPSRRADIHRLSPIERWEKDVASYWHNPNFGYARGTERLSSRNAQRRSFYNHHSDSNPRDDPVNTFQTVDINEDSRSHRASRHSGGFTSLSPVREVRTPVGDMQKTGQRDNVHPAPQLGMYPQIPPSRAVSPVREIVSRPRIVRGDDIKRVEIHRGRPQPPTLTVPYAPDDYWLDPASRASSDRRRSTDTPFCMPKKKPVPVERNLTPSRLGSDLILRVD</sequence>
<dbReference type="OrthoDB" id="3946741at2759"/>
<dbReference type="Pfam" id="PF05730">
    <property type="entry name" value="CFEM"/>
    <property type="match status" value="1"/>
</dbReference>
<evidence type="ECO:0000259" key="11">
    <source>
        <dbReference type="Pfam" id="PF05730"/>
    </source>
</evidence>
<dbReference type="EMBL" id="KZ559135">
    <property type="protein sequence ID" value="PLB38529.1"/>
    <property type="molecule type" value="Genomic_DNA"/>
</dbReference>
<keyword evidence="6" id="KW-0732">Signal</keyword>
<evidence type="ECO:0000313" key="13">
    <source>
        <dbReference type="Proteomes" id="UP000234585"/>
    </source>
</evidence>
<proteinExistence type="inferred from homology"/>
<keyword evidence="7" id="KW-1015">Disulfide bond</keyword>
<evidence type="ECO:0000256" key="3">
    <source>
        <dbReference type="ARBA" id="ARBA00010031"/>
    </source>
</evidence>
<accession>A0A2I2FD64</accession>
<keyword evidence="5" id="KW-0336">GPI-anchor</keyword>
<feature type="compositionally biased region" description="Pro residues" evidence="9">
    <location>
        <begin position="274"/>
        <end position="288"/>
    </location>
</feature>
<keyword evidence="10" id="KW-0812">Transmembrane</keyword>
<keyword evidence="4" id="KW-0964">Secreted</keyword>
<feature type="compositionally biased region" description="Polar residues" evidence="9">
    <location>
        <begin position="347"/>
        <end position="362"/>
    </location>
</feature>
<evidence type="ECO:0000313" key="12">
    <source>
        <dbReference type="EMBL" id="PLB38529.1"/>
    </source>
</evidence>
<evidence type="ECO:0000256" key="4">
    <source>
        <dbReference type="ARBA" id="ARBA00022525"/>
    </source>
</evidence>
<dbReference type="InterPro" id="IPR008427">
    <property type="entry name" value="Extracellular_membr_CFEM_dom"/>
</dbReference>
<feature type="region of interest" description="Disordered" evidence="9">
    <location>
        <begin position="347"/>
        <end position="368"/>
    </location>
</feature>
<evidence type="ECO:0000256" key="10">
    <source>
        <dbReference type="SAM" id="Phobius"/>
    </source>
</evidence>
<keyword evidence="10" id="KW-0472">Membrane</keyword>
<dbReference type="STRING" id="41067.A0A2I2FD64"/>
<dbReference type="GeneID" id="36524448"/>
<comment type="similarity">
    <text evidence="3">Belongs to the RBT5 family.</text>
</comment>
<keyword evidence="5" id="KW-0325">Glycoprotein</keyword>
<keyword evidence="8" id="KW-0449">Lipoprotein</keyword>
<feature type="region of interest" description="Disordered" evidence="9">
    <location>
        <begin position="632"/>
        <end position="699"/>
    </location>
</feature>
<dbReference type="AlphaFoldDB" id="A0A2I2FD64"/>
<evidence type="ECO:0000256" key="5">
    <source>
        <dbReference type="ARBA" id="ARBA00022622"/>
    </source>
</evidence>
<dbReference type="Proteomes" id="UP000234585">
    <property type="component" value="Unassembled WGS sequence"/>
</dbReference>
<keyword evidence="10" id="KW-1133">Transmembrane helix</keyword>
<feature type="domain" description="CFEM" evidence="11">
    <location>
        <begin position="51"/>
        <end position="111"/>
    </location>
</feature>
<reference evidence="12 13" key="1">
    <citation type="submission" date="2017-12" db="EMBL/GenBank/DDBJ databases">
        <authorList>
            <consortium name="DOE Joint Genome Institute"/>
            <person name="Haridas S."/>
            <person name="Kjaerbolling I."/>
            <person name="Vesth T.C."/>
            <person name="Frisvad J.C."/>
            <person name="Nybo J.L."/>
            <person name="Theobald S."/>
            <person name="Kuo A."/>
            <person name="Bowyer P."/>
            <person name="Matsuda Y."/>
            <person name="Mondo S."/>
            <person name="Lyhne E.K."/>
            <person name="Kogle M.E."/>
            <person name="Clum A."/>
            <person name="Lipzen A."/>
            <person name="Salamov A."/>
            <person name="Ngan C.Y."/>
            <person name="Daum C."/>
            <person name="Chiniquy J."/>
            <person name="Barry K."/>
            <person name="LaButti K."/>
            <person name="Simmons B.A."/>
            <person name="Magnuson J.K."/>
            <person name="Mortensen U.H."/>
            <person name="Larsen T.O."/>
            <person name="Grigoriev I.V."/>
            <person name="Baker S.E."/>
            <person name="Andersen M.R."/>
            <person name="Nordberg H.P."/>
            <person name="Cantor M.N."/>
            <person name="Hua S.X."/>
        </authorList>
    </citation>
    <scope>NUCLEOTIDE SEQUENCE [LARGE SCALE GENOMIC DNA]</scope>
    <source>
        <strain evidence="12 13">CBS 102.13</strain>
    </source>
</reference>
<comment type="subcellular location">
    <subcellularLocation>
        <location evidence="1">Membrane</location>
        <topology evidence="1">Lipid-anchor</topology>
        <topology evidence="1">GPI-anchor</topology>
    </subcellularLocation>
    <subcellularLocation>
        <location evidence="2">Secreted</location>
    </subcellularLocation>
</comment>
<evidence type="ECO:0000256" key="2">
    <source>
        <dbReference type="ARBA" id="ARBA00004613"/>
    </source>
</evidence>